<feature type="region of interest" description="Disordered" evidence="1">
    <location>
        <begin position="44"/>
        <end position="71"/>
    </location>
</feature>
<keyword evidence="3" id="KW-1185">Reference proteome</keyword>
<sequence length="71" mass="7422">MNSTGESSSAVCHRHSLASIGSEVGLGSVLVKYGGLLNEQQLLLLPQPSPSQRGSSGWKPTESSEVPDSQK</sequence>
<feature type="compositionally biased region" description="Polar residues" evidence="1">
    <location>
        <begin position="61"/>
        <end position="71"/>
    </location>
</feature>
<dbReference type="EMBL" id="CASHTH010004493">
    <property type="protein sequence ID" value="CAI8058175.1"/>
    <property type="molecule type" value="Genomic_DNA"/>
</dbReference>
<protein>
    <submittedName>
        <fullName evidence="2">Uncharacterized protein</fullName>
    </submittedName>
</protein>
<gene>
    <name evidence="2" type="ORF">GBAR_LOCUS31620</name>
</gene>
<reference evidence="2" key="1">
    <citation type="submission" date="2023-03" db="EMBL/GenBank/DDBJ databases">
        <authorList>
            <person name="Steffen K."/>
            <person name="Cardenas P."/>
        </authorList>
    </citation>
    <scope>NUCLEOTIDE SEQUENCE</scope>
</reference>
<accession>A0AA35U110</accession>
<evidence type="ECO:0000256" key="1">
    <source>
        <dbReference type="SAM" id="MobiDB-lite"/>
    </source>
</evidence>
<organism evidence="2 3">
    <name type="scientific">Geodia barretti</name>
    <name type="common">Barrett's horny sponge</name>
    <dbReference type="NCBI Taxonomy" id="519541"/>
    <lineage>
        <taxon>Eukaryota</taxon>
        <taxon>Metazoa</taxon>
        <taxon>Porifera</taxon>
        <taxon>Demospongiae</taxon>
        <taxon>Heteroscleromorpha</taxon>
        <taxon>Tetractinellida</taxon>
        <taxon>Astrophorina</taxon>
        <taxon>Geodiidae</taxon>
        <taxon>Geodia</taxon>
    </lineage>
</organism>
<feature type="compositionally biased region" description="Low complexity" evidence="1">
    <location>
        <begin position="44"/>
        <end position="57"/>
    </location>
</feature>
<evidence type="ECO:0000313" key="2">
    <source>
        <dbReference type="EMBL" id="CAI8058175.1"/>
    </source>
</evidence>
<evidence type="ECO:0000313" key="3">
    <source>
        <dbReference type="Proteomes" id="UP001174909"/>
    </source>
</evidence>
<name>A0AA35U110_GEOBA</name>
<proteinExistence type="predicted"/>
<dbReference type="AlphaFoldDB" id="A0AA35U110"/>
<comment type="caution">
    <text evidence="2">The sequence shown here is derived from an EMBL/GenBank/DDBJ whole genome shotgun (WGS) entry which is preliminary data.</text>
</comment>
<dbReference type="Proteomes" id="UP001174909">
    <property type="component" value="Unassembled WGS sequence"/>
</dbReference>